<evidence type="ECO:0000259" key="4">
    <source>
        <dbReference type="Pfam" id="PF07635"/>
    </source>
</evidence>
<evidence type="ECO:0000313" key="6">
    <source>
        <dbReference type="Proteomes" id="UP001549749"/>
    </source>
</evidence>
<dbReference type="InterPro" id="IPR011444">
    <property type="entry name" value="DUF1549"/>
</dbReference>
<feature type="domain" description="DUF1553" evidence="3">
    <location>
        <begin position="612"/>
        <end position="869"/>
    </location>
</feature>
<reference evidence="5 6" key="1">
    <citation type="submission" date="2024-06" db="EMBL/GenBank/DDBJ databases">
        <title>Chitinophaga defluvii sp. nov., isolated from municipal sewage.</title>
        <authorList>
            <person name="Zhang L."/>
        </authorList>
    </citation>
    <scope>NUCLEOTIDE SEQUENCE [LARGE SCALE GENOMIC DNA]</scope>
    <source>
        <strain evidence="5 6">H8</strain>
    </source>
</reference>
<evidence type="ECO:0000259" key="1">
    <source>
        <dbReference type="Pfam" id="PF03422"/>
    </source>
</evidence>
<protein>
    <submittedName>
        <fullName evidence="5">DUF1553 domain-containing protein</fullName>
    </submittedName>
</protein>
<dbReference type="PANTHER" id="PTHR35889">
    <property type="entry name" value="CYCLOINULO-OLIGOSACCHARIDE FRUCTANOTRANSFERASE-RELATED"/>
    <property type="match status" value="1"/>
</dbReference>
<dbReference type="InterPro" id="IPR008979">
    <property type="entry name" value="Galactose-bd-like_sf"/>
</dbReference>
<organism evidence="5 6">
    <name type="scientific">Chitinophaga defluvii</name>
    <dbReference type="NCBI Taxonomy" id="3163343"/>
    <lineage>
        <taxon>Bacteria</taxon>
        <taxon>Pseudomonadati</taxon>
        <taxon>Bacteroidota</taxon>
        <taxon>Chitinophagia</taxon>
        <taxon>Chitinophagales</taxon>
        <taxon>Chitinophagaceae</taxon>
        <taxon>Chitinophaga</taxon>
    </lineage>
</organism>
<gene>
    <name evidence="5" type="ORF">ABR189_11575</name>
</gene>
<dbReference type="InterPro" id="IPR022655">
    <property type="entry name" value="DUF1553"/>
</dbReference>
<dbReference type="CDD" id="cd04084">
    <property type="entry name" value="CBM6_xylanase-like"/>
    <property type="match status" value="1"/>
</dbReference>
<dbReference type="InterPro" id="IPR011429">
    <property type="entry name" value="Cyt_c_Planctomycete-type"/>
</dbReference>
<evidence type="ECO:0000259" key="2">
    <source>
        <dbReference type="Pfam" id="PF07583"/>
    </source>
</evidence>
<proteinExistence type="predicted"/>
<name>A0ABV2T4S2_9BACT</name>
<dbReference type="SUPFAM" id="SSF49785">
    <property type="entry name" value="Galactose-binding domain-like"/>
    <property type="match status" value="1"/>
</dbReference>
<keyword evidence="6" id="KW-1185">Reference proteome</keyword>
<evidence type="ECO:0000313" key="5">
    <source>
        <dbReference type="EMBL" id="MET6998016.1"/>
    </source>
</evidence>
<sequence>MNATRIVIALALAVPVLYVALPGCQSGRKVDYSADVKPILNKHCISCHGGVKQSGGFSVLFREEALGVTKSGKPAIIPGDAAGSEFIKRLHSKDPEERMPYKHAPLSKEEIDVLTRWVEQGAAWGKHWAYEPPRDVPVPAKSSSWAGLFGGSDEKQWAKNDIDYFILDKLKQESLEPSAEADKITLLRRVSLDLTGLPPTTEMVQRFLADNSANAYEKIVDTLLASPRYGERWGAMWLDLARYSDTKGYEKDQSRRMWRYRDWVINAFNRDMPFDQFTIEQLAGDLLPDPTDDQLIATAFHRNTMNNDEGGTDDEEFRTATVIDRVGTTWDVWQSTTFACVQCHSHPYDPIKFEDYYKSIAFFNNTRDEDVPGEHPVLRFYNEVQKKEVDEIAAWMKQQGIDQPAQKAALGFLKTLEPKIHPHSCDQFQNGELADGKWLSVNNNGSCRLKQIRLDGVTDMIINYWTGNAGGSIEIRLDSVKGNVLARQALPVTKGTQAMAIPLQATAGKHDLFFIFRNASLAPAQGVCGIEWLTFRGSLPGKGLPGYKEVDEKYMQLVNTWVDGVPVMVENTPDQFRTTQIFERGNWLVKGDTVTPGVPEAFNPFPKNAPKNRLGFAQWLVSKDNPLTARVMVNRFWEQLFGIGIVETIEDFGSQGFAPSHPELLDWLAYRYMNTHHWSSKKLLKDMVMSATYRQDARATKALTDKDPANRLLARGPRFRLTAEQVRDQALAVCGLLSSKMGGPGVMPWQPDGVWQSVYSGEEWKTSEGEDRYRRAIYTFLKRTSPYPSFITFDGSSREVCLQRRIRTNTPLQALSTLNDPVFMEAARHLADVMVKKGGKDAAVCIREGYKAALFTDISAAKLQVLEKLYQDAYKRYGAQPEAAKKLLQGETALPHNAALVMVANAIMNLDEFLSKS</sequence>
<dbReference type="RefSeq" id="WP_354660651.1">
    <property type="nucleotide sequence ID" value="NZ_JBEXAC010000001.1"/>
</dbReference>
<feature type="domain" description="CBM6" evidence="1">
    <location>
        <begin position="442"/>
        <end position="535"/>
    </location>
</feature>
<dbReference type="Gene3D" id="2.60.120.260">
    <property type="entry name" value="Galactose-binding domain-like"/>
    <property type="match status" value="1"/>
</dbReference>
<dbReference type="InterPro" id="IPR005084">
    <property type="entry name" value="CBM6"/>
</dbReference>
<dbReference type="PANTHER" id="PTHR35889:SF3">
    <property type="entry name" value="F-BOX DOMAIN-CONTAINING PROTEIN"/>
    <property type="match status" value="1"/>
</dbReference>
<dbReference type="InterPro" id="IPR036909">
    <property type="entry name" value="Cyt_c-like_dom_sf"/>
</dbReference>
<dbReference type="Pfam" id="PF07583">
    <property type="entry name" value="PSCyt2"/>
    <property type="match status" value="1"/>
</dbReference>
<dbReference type="Pfam" id="PF03422">
    <property type="entry name" value="CBM_6"/>
    <property type="match status" value="1"/>
</dbReference>
<feature type="domain" description="Cytochrome C Planctomycete-type" evidence="4">
    <location>
        <begin position="44"/>
        <end position="100"/>
    </location>
</feature>
<feature type="domain" description="DUF1549" evidence="2">
    <location>
        <begin position="162"/>
        <end position="367"/>
    </location>
</feature>
<accession>A0ABV2T4S2</accession>
<dbReference type="EMBL" id="JBEXAC010000001">
    <property type="protein sequence ID" value="MET6998016.1"/>
    <property type="molecule type" value="Genomic_DNA"/>
</dbReference>
<evidence type="ECO:0000259" key="3">
    <source>
        <dbReference type="Pfam" id="PF07587"/>
    </source>
</evidence>
<dbReference type="SUPFAM" id="SSF46626">
    <property type="entry name" value="Cytochrome c"/>
    <property type="match status" value="1"/>
</dbReference>
<dbReference type="Pfam" id="PF07635">
    <property type="entry name" value="PSCyt1"/>
    <property type="match status" value="1"/>
</dbReference>
<dbReference type="Pfam" id="PF07587">
    <property type="entry name" value="PSD1"/>
    <property type="match status" value="1"/>
</dbReference>
<dbReference type="Proteomes" id="UP001549749">
    <property type="component" value="Unassembled WGS sequence"/>
</dbReference>
<comment type="caution">
    <text evidence="5">The sequence shown here is derived from an EMBL/GenBank/DDBJ whole genome shotgun (WGS) entry which is preliminary data.</text>
</comment>